<feature type="domain" description="Cupin type-2" evidence="1">
    <location>
        <begin position="33"/>
        <end position="90"/>
    </location>
</feature>
<dbReference type="Gene3D" id="2.60.120.10">
    <property type="entry name" value="Jelly Rolls"/>
    <property type="match status" value="1"/>
</dbReference>
<proteinExistence type="predicted"/>
<comment type="caution">
    <text evidence="2">The sequence shown here is derived from an EMBL/GenBank/DDBJ whole genome shotgun (WGS) entry which is preliminary data.</text>
</comment>
<dbReference type="EMBL" id="SUME01000008">
    <property type="protein sequence ID" value="TJZ53172.1"/>
    <property type="molecule type" value="Genomic_DNA"/>
</dbReference>
<dbReference type="InterPro" id="IPR052535">
    <property type="entry name" value="Bacilysin_H2HPP_isomerase"/>
</dbReference>
<evidence type="ECO:0000313" key="3">
    <source>
        <dbReference type="Proteomes" id="UP000306808"/>
    </source>
</evidence>
<protein>
    <submittedName>
        <fullName evidence="2">Cupin domain-containing protein</fullName>
    </submittedName>
</protein>
<sequence>MFLMDNLKEWQDLGKGVQRKVIGYTPEMMLVKVRFETGAIGELHHHLHVQSSYVSLGKFKYSIDGKDQILSAGDGCVIPSNLVHGCVCLEAGELIDTFTPFRADFL</sequence>
<gene>
    <name evidence="2" type="ORF">FAZ15_17595</name>
</gene>
<dbReference type="InterPro" id="IPR011051">
    <property type="entry name" value="RmlC_Cupin_sf"/>
</dbReference>
<dbReference type="InterPro" id="IPR013096">
    <property type="entry name" value="Cupin_2"/>
</dbReference>
<dbReference type="PANTHER" id="PTHR40112">
    <property type="entry name" value="H2HPP ISOMERASE"/>
    <property type="match status" value="1"/>
</dbReference>
<organism evidence="2 3">
    <name type="scientific">Sphingobacterium olei</name>
    <dbReference type="NCBI Taxonomy" id="2571155"/>
    <lineage>
        <taxon>Bacteria</taxon>
        <taxon>Pseudomonadati</taxon>
        <taxon>Bacteroidota</taxon>
        <taxon>Sphingobacteriia</taxon>
        <taxon>Sphingobacteriales</taxon>
        <taxon>Sphingobacteriaceae</taxon>
        <taxon>Sphingobacterium</taxon>
    </lineage>
</organism>
<dbReference type="PANTHER" id="PTHR40112:SF1">
    <property type="entry name" value="H2HPP ISOMERASE"/>
    <property type="match status" value="1"/>
</dbReference>
<dbReference type="InterPro" id="IPR025499">
    <property type="entry name" value="KdgF"/>
</dbReference>
<dbReference type="PIRSF" id="PIRSF029883">
    <property type="entry name" value="KdgF"/>
    <property type="match status" value="1"/>
</dbReference>
<dbReference type="AlphaFoldDB" id="A0A4U0NHL8"/>
<dbReference type="Pfam" id="PF07883">
    <property type="entry name" value="Cupin_2"/>
    <property type="match status" value="1"/>
</dbReference>
<name>A0A4U0NHL8_9SPHI</name>
<evidence type="ECO:0000259" key="1">
    <source>
        <dbReference type="Pfam" id="PF07883"/>
    </source>
</evidence>
<reference evidence="2 3" key="1">
    <citation type="submission" date="2019-04" db="EMBL/GenBank/DDBJ databases">
        <title>Sphingobacterium olei sp. nov., isolated from oil-contaminated soil.</title>
        <authorList>
            <person name="Liu B."/>
        </authorList>
    </citation>
    <scope>NUCLEOTIDE SEQUENCE [LARGE SCALE GENOMIC DNA]</scope>
    <source>
        <strain evidence="2 3">HAL-9</strain>
    </source>
</reference>
<accession>A0A4U0NHL8</accession>
<dbReference type="OrthoDB" id="9811153at2"/>
<dbReference type="InterPro" id="IPR014710">
    <property type="entry name" value="RmlC-like_jellyroll"/>
</dbReference>
<keyword evidence="3" id="KW-1185">Reference proteome</keyword>
<dbReference type="CDD" id="cd02238">
    <property type="entry name" value="cupin_KdgF"/>
    <property type="match status" value="1"/>
</dbReference>
<evidence type="ECO:0000313" key="2">
    <source>
        <dbReference type="EMBL" id="TJZ53172.1"/>
    </source>
</evidence>
<dbReference type="SUPFAM" id="SSF51182">
    <property type="entry name" value="RmlC-like cupins"/>
    <property type="match status" value="1"/>
</dbReference>
<dbReference type="Proteomes" id="UP000306808">
    <property type="component" value="Unassembled WGS sequence"/>
</dbReference>